<sequence length="110" mass="11499">MNGNRGDDLIYGGAGADRLYSGGGRDDLYGEGGNDQLWSTGGGSVNMYGGSGADSFYYGSGGVTVFDYNAFEGDKVLLPNSYRSGISINLIDPVGPILYSDIKCSTTTKQ</sequence>
<dbReference type="SUPFAM" id="SSF51120">
    <property type="entry name" value="beta-Roll"/>
    <property type="match status" value="1"/>
</dbReference>
<dbReference type="InterPro" id="IPR001343">
    <property type="entry name" value="Hemolysn_Ca-bd"/>
</dbReference>
<dbReference type="EMBL" id="CP053586">
    <property type="protein sequence ID" value="WNZ26351.1"/>
    <property type="molecule type" value="Genomic_DNA"/>
</dbReference>
<dbReference type="Pfam" id="PF00353">
    <property type="entry name" value="HemolysinCabind"/>
    <property type="match status" value="2"/>
</dbReference>
<dbReference type="AlphaFoldDB" id="A0AA96WPR5"/>
<protein>
    <recommendedName>
        <fullName evidence="2">Calcium-binding protein</fullName>
    </recommendedName>
</protein>
<gene>
    <name evidence="1" type="ORF">HJG54_00065</name>
</gene>
<dbReference type="PRINTS" id="PR00313">
    <property type="entry name" value="CABNDNGRPT"/>
</dbReference>
<organism evidence="1">
    <name type="scientific">Leptolyngbya sp. NK1-12</name>
    <dbReference type="NCBI Taxonomy" id="2547451"/>
    <lineage>
        <taxon>Bacteria</taxon>
        <taxon>Bacillati</taxon>
        <taxon>Cyanobacteriota</taxon>
        <taxon>Cyanophyceae</taxon>
        <taxon>Leptolyngbyales</taxon>
        <taxon>Leptolyngbyaceae</taxon>
        <taxon>Leptolyngbya group</taxon>
        <taxon>Leptolyngbya</taxon>
    </lineage>
</organism>
<reference evidence="1" key="1">
    <citation type="submission" date="2020-05" db="EMBL/GenBank/DDBJ databases">
        <authorList>
            <person name="Zhu T."/>
            <person name="Keshari N."/>
            <person name="Lu X."/>
        </authorList>
    </citation>
    <scope>NUCLEOTIDE SEQUENCE</scope>
    <source>
        <strain evidence="1">NK1-12</strain>
    </source>
</reference>
<dbReference type="InterPro" id="IPR011049">
    <property type="entry name" value="Serralysin-like_metalloprot_C"/>
</dbReference>
<name>A0AA96WPR5_9CYAN</name>
<dbReference type="GO" id="GO:0005509">
    <property type="term" value="F:calcium ion binding"/>
    <property type="evidence" value="ECO:0007669"/>
    <property type="project" value="InterPro"/>
</dbReference>
<dbReference type="Gene3D" id="2.150.10.10">
    <property type="entry name" value="Serralysin-like metalloprotease, C-terminal"/>
    <property type="match status" value="1"/>
</dbReference>
<accession>A0AA96WPR5</accession>
<evidence type="ECO:0008006" key="2">
    <source>
        <dbReference type="Google" id="ProtNLM"/>
    </source>
</evidence>
<evidence type="ECO:0000313" key="1">
    <source>
        <dbReference type="EMBL" id="WNZ26351.1"/>
    </source>
</evidence>
<proteinExistence type="predicted"/>